<reference evidence="1" key="2">
    <citation type="submission" date="2020-11" db="EMBL/GenBank/DDBJ databases">
        <authorList>
            <person name="McCartney M.A."/>
            <person name="Auch B."/>
            <person name="Kono T."/>
            <person name="Mallez S."/>
            <person name="Becker A."/>
            <person name="Gohl D.M."/>
            <person name="Silverstein K.A.T."/>
            <person name="Koren S."/>
            <person name="Bechman K.B."/>
            <person name="Herman A."/>
            <person name="Abrahante J.E."/>
            <person name="Garbe J."/>
        </authorList>
    </citation>
    <scope>NUCLEOTIDE SEQUENCE</scope>
    <source>
        <strain evidence="1">Duluth1</strain>
        <tissue evidence="1">Whole animal</tissue>
    </source>
</reference>
<gene>
    <name evidence="1" type="ORF">DPMN_078621</name>
</gene>
<protein>
    <submittedName>
        <fullName evidence="1">Uncharacterized protein</fullName>
    </submittedName>
</protein>
<evidence type="ECO:0000313" key="1">
    <source>
        <dbReference type="EMBL" id="KAH3703583.1"/>
    </source>
</evidence>
<dbReference type="AlphaFoldDB" id="A0A9D3YQU5"/>
<name>A0A9D3YQU5_DREPO</name>
<reference evidence="1" key="1">
    <citation type="journal article" date="2019" name="bioRxiv">
        <title>The Genome of the Zebra Mussel, Dreissena polymorpha: A Resource for Invasive Species Research.</title>
        <authorList>
            <person name="McCartney M.A."/>
            <person name="Auch B."/>
            <person name="Kono T."/>
            <person name="Mallez S."/>
            <person name="Zhang Y."/>
            <person name="Obille A."/>
            <person name="Becker A."/>
            <person name="Abrahante J.E."/>
            <person name="Garbe J."/>
            <person name="Badalamenti J.P."/>
            <person name="Herman A."/>
            <person name="Mangelson H."/>
            <person name="Liachko I."/>
            <person name="Sullivan S."/>
            <person name="Sone E.D."/>
            <person name="Koren S."/>
            <person name="Silverstein K.A.T."/>
            <person name="Beckman K.B."/>
            <person name="Gohl D.M."/>
        </authorList>
    </citation>
    <scope>NUCLEOTIDE SEQUENCE</scope>
    <source>
        <strain evidence="1">Duluth1</strain>
        <tissue evidence="1">Whole animal</tissue>
    </source>
</reference>
<comment type="caution">
    <text evidence="1">The sequence shown here is derived from an EMBL/GenBank/DDBJ whole genome shotgun (WGS) entry which is preliminary data.</text>
</comment>
<proteinExistence type="predicted"/>
<sequence length="142" mass="16468">MASLRELIYSTTANNIEPQTTKHKDWFEDNFEEPRGNNAFIGEAHQVHQAYLSYPKFKAMKHTFKNIHIFFNTNFVRCRLLCSAKKPTMSKVITRSAIIRNSKPNRKKCTAADLHDETHLLSLAEIFSSQIKRKSWKDGPTL</sequence>
<dbReference type="Proteomes" id="UP000828390">
    <property type="component" value="Unassembled WGS sequence"/>
</dbReference>
<keyword evidence="2" id="KW-1185">Reference proteome</keyword>
<evidence type="ECO:0000313" key="2">
    <source>
        <dbReference type="Proteomes" id="UP000828390"/>
    </source>
</evidence>
<organism evidence="1 2">
    <name type="scientific">Dreissena polymorpha</name>
    <name type="common">Zebra mussel</name>
    <name type="synonym">Mytilus polymorpha</name>
    <dbReference type="NCBI Taxonomy" id="45954"/>
    <lineage>
        <taxon>Eukaryota</taxon>
        <taxon>Metazoa</taxon>
        <taxon>Spiralia</taxon>
        <taxon>Lophotrochozoa</taxon>
        <taxon>Mollusca</taxon>
        <taxon>Bivalvia</taxon>
        <taxon>Autobranchia</taxon>
        <taxon>Heteroconchia</taxon>
        <taxon>Euheterodonta</taxon>
        <taxon>Imparidentia</taxon>
        <taxon>Neoheterodontei</taxon>
        <taxon>Myida</taxon>
        <taxon>Dreissenoidea</taxon>
        <taxon>Dreissenidae</taxon>
        <taxon>Dreissena</taxon>
    </lineage>
</organism>
<dbReference type="EMBL" id="JAIWYP010000015">
    <property type="protein sequence ID" value="KAH3703583.1"/>
    <property type="molecule type" value="Genomic_DNA"/>
</dbReference>
<accession>A0A9D3YQU5</accession>